<keyword evidence="1" id="KW-0732">Signal</keyword>
<feature type="signal peptide" evidence="1">
    <location>
        <begin position="1"/>
        <end position="25"/>
    </location>
</feature>
<reference evidence="3" key="1">
    <citation type="submission" date="2016-11" db="EMBL/GenBank/DDBJ databases">
        <authorList>
            <person name="Varghese N."/>
            <person name="Submissions S."/>
        </authorList>
    </citation>
    <scope>NUCLEOTIDE SEQUENCE [LARGE SCALE GENOMIC DNA]</scope>
    <source>
        <strain evidence="3">Sac-22</strain>
    </source>
</reference>
<dbReference type="Proteomes" id="UP000184339">
    <property type="component" value="Unassembled WGS sequence"/>
</dbReference>
<sequence>MNIPDFCLYRRLTILLLFAIASSHAASATPLKMESVSVQTAAHMLLTPQTVVATADDGIVVGGGSSASKETWAVKFDAANRLQWQYTRQAPPAERQAVIDGASPSSYHGVAEMADGSFFLCAKKPFNRSGLPASMYLTHLNRDGQLLGELPISSNSIATGRNFFLAGCAAWGGNLAVLAYEMSWPPGPVMGLGRLTYLLLVFEPSGALKWELPVVSFQAGTAPDPDGVVFQETGASLTVSATGNVSTELMRFSASGEISAHRKAAGRQLLVHRHAGTTALKLLGLSIGADGYQHTLTVLDDDLAPVSAVSAGHPAAFLVSSVFEKADRTLLMFGSEVNREGTRQRAGIRQVAASLDAELPLATGFAQFKDPLSIVTATLRRNGEAFAYVTAAEPRDPGVVVNFIK</sequence>
<evidence type="ECO:0000313" key="3">
    <source>
        <dbReference type="Proteomes" id="UP000184339"/>
    </source>
</evidence>
<keyword evidence="3" id="KW-1185">Reference proteome</keyword>
<evidence type="ECO:0000313" key="2">
    <source>
        <dbReference type="EMBL" id="SHN39064.1"/>
    </source>
</evidence>
<dbReference type="OrthoDB" id="9837343at2"/>
<protein>
    <submittedName>
        <fullName evidence="2">Uncharacterized protein</fullName>
    </submittedName>
</protein>
<name>A0A1M7R2T9_9BURK</name>
<organism evidence="2 3">
    <name type="scientific">Duganella sacchari</name>
    <dbReference type="NCBI Taxonomy" id="551987"/>
    <lineage>
        <taxon>Bacteria</taxon>
        <taxon>Pseudomonadati</taxon>
        <taxon>Pseudomonadota</taxon>
        <taxon>Betaproteobacteria</taxon>
        <taxon>Burkholderiales</taxon>
        <taxon>Oxalobacteraceae</taxon>
        <taxon>Telluria group</taxon>
        <taxon>Duganella</taxon>
    </lineage>
</organism>
<dbReference type="AlphaFoldDB" id="A0A1M7R2T9"/>
<accession>A0A1M7R2T9</accession>
<evidence type="ECO:0000256" key="1">
    <source>
        <dbReference type="SAM" id="SignalP"/>
    </source>
</evidence>
<feature type="chain" id="PRO_5012297208" evidence="1">
    <location>
        <begin position="26"/>
        <end position="405"/>
    </location>
</feature>
<gene>
    <name evidence="2" type="ORF">SAMN05192549_109244</name>
</gene>
<proteinExistence type="predicted"/>
<dbReference type="EMBL" id="FRCX01000009">
    <property type="protein sequence ID" value="SHN39064.1"/>
    <property type="molecule type" value="Genomic_DNA"/>
</dbReference>
<dbReference type="RefSeq" id="WP_072787306.1">
    <property type="nucleotide sequence ID" value="NZ_FRCX01000009.1"/>
</dbReference>